<dbReference type="PANTHER" id="PTHR30055:SF234">
    <property type="entry name" value="HTH-TYPE TRANSCRIPTIONAL REGULATOR BETI"/>
    <property type="match status" value="1"/>
</dbReference>
<keyword evidence="7" id="KW-1185">Reference proteome</keyword>
<keyword evidence="1" id="KW-0805">Transcription regulation</keyword>
<evidence type="ECO:0000259" key="5">
    <source>
        <dbReference type="PROSITE" id="PS50977"/>
    </source>
</evidence>
<dbReference type="OrthoDB" id="3190535at2"/>
<feature type="domain" description="HTH tetR-type" evidence="5">
    <location>
        <begin position="219"/>
        <end position="279"/>
    </location>
</feature>
<dbReference type="InterPro" id="IPR009057">
    <property type="entry name" value="Homeodomain-like_sf"/>
</dbReference>
<keyword evidence="2 4" id="KW-0238">DNA-binding</keyword>
<keyword evidence="3" id="KW-0804">Transcription</keyword>
<sequence length="401" mass="43793">MSEAPHTEKSIAGMAPREKILSAAAVAFSDRGYHSTSIAEICSESGVDIRTFAELFTTKYELFREVAFSTSANMLKATEGISGTEPRQAKAAVQHILAELARSSIATRAVGGFYRTQSRNLEPDDLAQLFGNLAELRRRIREPLLIYRPELSVQDANALAAAALSTIASITIHPTSLPDAKIFTLLTVSAQRMLESDPTSSIVNGSTLSATPVTWQSDTSERGSVLAVGVQQLYDRGYDSVTLESIAAQSGLSVEAVQSHFATTSDLLLAACNAGFDALQRDTERALACSSKPREVLGALSHAYVQHYFEDPHVMTIFLADGRNLDDENRRSMLQMQEYTIGRWASTLLEIRPELSPSEATFIVFAALSVVADLGILFRWKNDDELKTLIERCVLTLVALR</sequence>
<dbReference type="InterPro" id="IPR036271">
    <property type="entry name" value="Tet_transcr_reg_TetR-rel_C_sf"/>
</dbReference>
<evidence type="ECO:0000256" key="2">
    <source>
        <dbReference type="ARBA" id="ARBA00023125"/>
    </source>
</evidence>
<gene>
    <name evidence="6" type="ORF">DF220_00105</name>
</gene>
<dbReference type="Gene3D" id="1.10.357.10">
    <property type="entry name" value="Tetracycline Repressor, domain 2"/>
    <property type="match status" value="2"/>
</dbReference>
<protein>
    <submittedName>
        <fullName evidence="6">TetR/AcrR family transcriptional regulator</fullName>
    </submittedName>
</protein>
<dbReference type="KEGG" id="salc:C2138_04860"/>
<evidence type="ECO:0000313" key="6">
    <source>
        <dbReference type="EMBL" id="PWB96420.1"/>
    </source>
</evidence>
<dbReference type="Pfam" id="PF00440">
    <property type="entry name" value="TetR_N"/>
    <property type="match status" value="2"/>
</dbReference>
<dbReference type="InterPro" id="IPR050109">
    <property type="entry name" value="HTH-type_TetR-like_transc_reg"/>
</dbReference>
<evidence type="ECO:0000256" key="1">
    <source>
        <dbReference type="ARBA" id="ARBA00023015"/>
    </source>
</evidence>
<comment type="caution">
    <text evidence="6">The sequence shown here is derived from an EMBL/GenBank/DDBJ whole genome shotgun (WGS) entry which is preliminary data.</text>
</comment>
<dbReference type="GO" id="GO:0000976">
    <property type="term" value="F:transcription cis-regulatory region binding"/>
    <property type="evidence" value="ECO:0007669"/>
    <property type="project" value="TreeGrafter"/>
</dbReference>
<dbReference type="EMBL" id="QEEX01000001">
    <property type="protein sequence ID" value="PWB96420.1"/>
    <property type="molecule type" value="Genomic_DNA"/>
</dbReference>
<evidence type="ECO:0000313" key="7">
    <source>
        <dbReference type="Proteomes" id="UP000244978"/>
    </source>
</evidence>
<dbReference type="SUPFAM" id="SSF48498">
    <property type="entry name" value="Tetracyclin repressor-like, C-terminal domain"/>
    <property type="match status" value="1"/>
</dbReference>
<name>A0A2U1SXR1_9MICO</name>
<evidence type="ECO:0000256" key="4">
    <source>
        <dbReference type="PROSITE-ProRule" id="PRU00335"/>
    </source>
</evidence>
<dbReference type="InterPro" id="IPR001647">
    <property type="entry name" value="HTH_TetR"/>
</dbReference>
<dbReference type="AlphaFoldDB" id="A0A2U1SXR1"/>
<dbReference type="GO" id="GO:0003700">
    <property type="term" value="F:DNA-binding transcription factor activity"/>
    <property type="evidence" value="ECO:0007669"/>
    <property type="project" value="TreeGrafter"/>
</dbReference>
<accession>A0A2U1SXR1</accession>
<dbReference type="PROSITE" id="PS50977">
    <property type="entry name" value="HTH_TETR_2"/>
    <property type="match status" value="2"/>
</dbReference>
<dbReference type="Gene3D" id="1.10.10.60">
    <property type="entry name" value="Homeodomain-like"/>
    <property type="match status" value="2"/>
</dbReference>
<dbReference type="RefSeq" id="WP_108515971.1">
    <property type="nucleotide sequence ID" value="NZ_CP026951.1"/>
</dbReference>
<dbReference type="PANTHER" id="PTHR30055">
    <property type="entry name" value="HTH-TYPE TRANSCRIPTIONAL REGULATOR RUTR"/>
    <property type="match status" value="1"/>
</dbReference>
<feature type="domain" description="HTH tetR-type" evidence="5">
    <location>
        <begin position="14"/>
        <end position="74"/>
    </location>
</feature>
<organism evidence="6 7">
    <name type="scientific">Homoserinimonas hongtaonis</name>
    <dbReference type="NCBI Taxonomy" id="2079791"/>
    <lineage>
        <taxon>Bacteria</taxon>
        <taxon>Bacillati</taxon>
        <taxon>Actinomycetota</taxon>
        <taxon>Actinomycetes</taxon>
        <taxon>Micrococcales</taxon>
        <taxon>Microbacteriaceae</taxon>
        <taxon>Homoserinimonas</taxon>
    </lineage>
</organism>
<reference evidence="7" key="1">
    <citation type="submission" date="2018-04" db="EMBL/GenBank/DDBJ databases">
        <authorList>
            <person name="Liu S."/>
            <person name="Wang Z."/>
            <person name="Li J."/>
        </authorList>
    </citation>
    <scope>NUCLEOTIDE SEQUENCE [LARGE SCALE GENOMIC DNA]</scope>
    <source>
        <strain evidence="7">S1194</strain>
    </source>
</reference>
<proteinExistence type="predicted"/>
<feature type="DNA-binding region" description="H-T-H motif" evidence="4">
    <location>
        <begin position="37"/>
        <end position="56"/>
    </location>
</feature>
<feature type="DNA-binding region" description="H-T-H motif" evidence="4">
    <location>
        <begin position="242"/>
        <end position="261"/>
    </location>
</feature>
<dbReference type="Proteomes" id="UP000244978">
    <property type="component" value="Unassembled WGS sequence"/>
</dbReference>
<dbReference type="SUPFAM" id="SSF46689">
    <property type="entry name" value="Homeodomain-like"/>
    <property type="match status" value="2"/>
</dbReference>
<evidence type="ECO:0000256" key="3">
    <source>
        <dbReference type="ARBA" id="ARBA00023163"/>
    </source>
</evidence>